<dbReference type="RefSeq" id="WP_072719472.1">
    <property type="nucleotide sequence ID" value="NZ_LN889801.1"/>
</dbReference>
<proteinExistence type="predicted"/>
<sequence length="823" mass="94200">MNAIVSPFYLKVQRVEQVCLFQLSWGEGQNLGVTLPYPERLTQLYQEWQYIYLSFYQKALRGRVEATGKLTQSQTDWHAKLVQAEAKLLYEFHRWLRHEELYEIRATLAKATSKQNLETLPRGVGLDIDVFLTTDPIDVARLPWEAWEIGTEFAATGKIRIVRQPINIRQVTTTPEHRPTRNKVRVLVILGDETGLNFQADKEAVRALAPIAEIQFVGWQPQQTVMEVKLAVVKAIQDQKGWDILLFAGHSNETELTGGELGIAPSVSLSLSELIQPLTVAKQRGLQFALFNSCNGLSLANTLIDLGLNQVAIMREPIHNQVAQEFLLRFIRSLTEYYDVHDALLSACQFLKLEKHLTYPSAYLIPSLFRHPKAPPFKLQAFSWKQRLKRWFPTKKELLALTTLCVIAWQTPIQNFLLERRILIQAIYRNLTHQIPTQSSPPILLILIDEKSILKAKISNPRPMDRSYLAEIINHLIKLNMQVIGIDYLLDRHQPQNDPILSQSLQNAVQNHQTWLIFGTSKNPTGGWFETLPELASPNWSLQGDLRILGYPPLYTTLLPLPDSRQQPLPFAYLLALAYQLNFQERESTPAPQLDSSVDWLSHLKAYLIDNTGTDYQRLFSSKARLQPITNWAYLLKQWWFHPLIDFSIPPKQVYQSLPAWQLFESPESTLKLSTPFVVLIAPGGYGEAGIATEGQDNFPLPMALNYWYSQETPRNYRQVLPGGEVHAYMTHHFIQQRFVIPIPDLLLILIAALFGKGATLSLATVRPQKIKYILVFVGLTGIYGLVSVQVYITGELLLPWVLPALMFWMYIFLTFVERKFYG</sequence>
<keyword evidence="1" id="KW-1133">Transmembrane helix</keyword>
<reference evidence="4" key="1">
    <citation type="submission" date="2015-10" db="EMBL/GenBank/DDBJ databases">
        <authorList>
            <person name="Regsiter A."/>
            <person name="william w."/>
        </authorList>
    </citation>
    <scope>NUCLEOTIDE SEQUENCE [LARGE SCALE GENOMIC DNA]</scope>
</reference>
<dbReference type="InterPro" id="IPR007890">
    <property type="entry name" value="CHASE2"/>
</dbReference>
<dbReference type="AlphaFoldDB" id="A0A1J1LJK2"/>
<name>A0A1J1LJK2_9CYAN</name>
<evidence type="ECO:0000259" key="2">
    <source>
        <dbReference type="SMART" id="SM01080"/>
    </source>
</evidence>
<feature type="transmembrane region" description="Helical" evidence="1">
    <location>
        <begin position="799"/>
        <end position="817"/>
    </location>
</feature>
<feature type="transmembrane region" description="Helical" evidence="1">
    <location>
        <begin position="746"/>
        <end position="766"/>
    </location>
</feature>
<feature type="domain" description="CHASE2" evidence="2">
    <location>
        <begin position="416"/>
        <end position="763"/>
    </location>
</feature>
<dbReference type="Proteomes" id="UP000184315">
    <property type="component" value="Unassembled WGS sequence"/>
</dbReference>
<gene>
    <name evidence="3" type="ORF">PL9214490222</name>
</gene>
<dbReference type="OrthoDB" id="444941at2"/>
<keyword evidence="1" id="KW-0812">Transmembrane</keyword>
<evidence type="ECO:0000256" key="1">
    <source>
        <dbReference type="SAM" id="Phobius"/>
    </source>
</evidence>
<evidence type="ECO:0000313" key="4">
    <source>
        <dbReference type="Proteomes" id="UP000184315"/>
    </source>
</evidence>
<keyword evidence="1" id="KW-0472">Membrane</keyword>
<keyword evidence="4" id="KW-1185">Reference proteome</keyword>
<dbReference type="Pfam" id="PF05226">
    <property type="entry name" value="CHASE2"/>
    <property type="match status" value="1"/>
</dbReference>
<dbReference type="SMART" id="SM01080">
    <property type="entry name" value="CHASE2"/>
    <property type="match status" value="1"/>
</dbReference>
<dbReference type="STRING" id="671072.PL9214490222"/>
<feature type="transmembrane region" description="Helical" evidence="1">
    <location>
        <begin position="773"/>
        <end position="793"/>
    </location>
</feature>
<organism evidence="3 4">
    <name type="scientific">Planktothrix tepida PCC 9214</name>
    <dbReference type="NCBI Taxonomy" id="671072"/>
    <lineage>
        <taxon>Bacteria</taxon>
        <taxon>Bacillati</taxon>
        <taxon>Cyanobacteriota</taxon>
        <taxon>Cyanophyceae</taxon>
        <taxon>Oscillatoriophycideae</taxon>
        <taxon>Oscillatoriales</taxon>
        <taxon>Microcoleaceae</taxon>
        <taxon>Planktothrix</taxon>
    </lineage>
</organism>
<evidence type="ECO:0000313" key="3">
    <source>
        <dbReference type="EMBL" id="CUR32675.1"/>
    </source>
</evidence>
<accession>A0A1J1LJK2</accession>
<protein>
    <recommendedName>
        <fullName evidence="2">CHASE2 domain-containing protein</fullName>
    </recommendedName>
</protein>
<dbReference type="EMBL" id="CZDF01000154">
    <property type="protein sequence ID" value="CUR32675.1"/>
    <property type="molecule type" value="Genomic_DNA"/>
</dbReference>